<proteinExistence type="inferred from homology"/>
<name>A0A7X2LYE9_9BACI</name>
<dbReference type="InterPro" id="IPR019618">
    <property type="entry name" value="Spore_germination_GerPA"/>
</dbReference>
<keyword evidence="3" id="KW-1185">Reference proteome</keyword>
<dbReference type="Pfam" id="PF10676">
    <property type="entry name" value="gerPA"/>
    <property type="match status" value="1"/>
</dbReference>
<comment type="similarity">
    <text evidence="1">Belongs to the GerPA/GerPF family.</text>
</comment>
<evidence type="ECO:0000256" key="1">
    <source>
        <dbReference type="ARBA" id="ARBA00008103"/>
    </source>
</evidence>
<dbReference type="PANTHER" id="PTHR37808:SF1">
    <property type="entry name" value="SPORE GERMINATION PROTEIN-LIKE PROTEIN YDZR"/>
    <property type="match status" value="1"/>
</dbReference>
<gene>
    <name evidence="2" type="ORF">GJU40_15355</name>
</gene>
<dbReference type="AlphaFoldDB" id="A0A7X2LYE9"/>
<sequence length="72" mass="7271">MPAIVGPLKINNVAGGVVNFGDTFYLSPKSSSKAATGSGGGNTGDFWILNNGISATNMIDPDAADQNITANN</sequence>
<evidence type="ECO:0000313" key="2">
    <source>
        <dbReference type="EMBL" id="MRX73520.1"/>
    </source>
</evidence>
<comment type="caution">
    <text evidence="2">The sequence shown here is derived from an EMBL/GenBank/DDBJ whole genome shotgun (WGS) entry which is preliminary data.</text>
</comment>
<accession>A0A7X2LYE9</accession>
<protein>
    <submittedName>
        <fullName evidence="2">Spore germination protein</fullName>
    </submittedName>
</protein>
<evidence type="ECO:0000313" key="3">
    <source>
        <dbReference type="Proteomes" id="UP000448867"/>
    </source>
</evidence>
<reference evidence="2 3" key="1">
    <citation type="submission" date="2019-11" db="EMBL/GenBank/DDBJ databases">
        <title>Bacillus lacus genome.</title>
        <authorList>
            <person name="Allen C.J."/>
            <person name="Newman J.D."/>
        </authorList>
    </citation>
    <scope>NUCLEOTIDE SEQUENCE [LARGE SCALE GENOMIC DNA]</scope>
    <source>
        <strain evidence="2 3">KCTC 33946</strain>
    </source>
</reference>
<dbReference type="EMBL" id="WKKI01000037">
    <property type="protein sequence ID" value="MRX73520.1"/>
    <property type="molecule type" value="Genomic_DNA"/>
</dbReference>
<dbReference type="Proteomes" id="UP000448867">
    <property type="component" value="Unassembled WGS sequence"/>
</dbReference>
<dbReference type="PANTHER" id="PTHR37808">
    <property type="entry name" value="SPORE GERMINATION PROTEIN-LIKE PROTEIN YDZR-RELATED"/>
    <property type="match status" value="1"/>
</dbReference>
<dbReference type="RefSeq" id="WP_154308983.1">
    <property type="nucleotide sequence ID" value="NZ_WKKI01000037.1"/>
</dbReference>
<organism evidence="2 3">
    <name type="scientific">Metabacillus lacus</name>
    <dbReference type="NCBI Taxonomy" id="1983721"/>
    <lineage>
        <taxon>Bacteria</taxon>
        <taxon>Bacillati</taxon>
        <taxon>Bacillota</taxon>
        <taxon>Bacilli</taxon>
        <taxon>Bacillales</taxon>
        <taxon>Bacillaceae</taxon>
        <taxon>Metabacillus</taxon>
    </lineage>
</organism>